<dbReference type="AlphaFoldDB" id="A0A4R6Z2W7"/>
<evidence type="ECO:0000256" key="1">
    <source>
        <dbReference type="ARBA" id="ARBA00009964"/>
    </source>
</evidence>
<reference evidence="3 4" key="1">
    <citation type="submission" date="2019-03" db="EMBL/GenBank/DDBJ databases">
        <title>Genomic Encyclopedia of Type Strains, Phase IV (KMG-IV): sequencing the most valuable type-strain genomes for metagenomic binning, comparative biology and taxonomic classification.</title>
        <authorList>
            <person name="Goeker M."/>
        </authorList>
    </citation>
    <scope>NUCLEOTIDE SEQUENCE [LARGE SCALE GENOMIC DNA]</scope>
    <source>
        <strain evidence="3 4">DSM 21667</strain>
    </source>
</reference>
<dbReference type="EMBL" id="SNZH01000004">
    <property type="protein sequence ID" value="TDR45968.1"/>
    <property type="molecule type" value="Genomic_DNA"/>
</dbReference>
<dbReference type="Gene3D" id="1.10.10.10">
    <property type="entry name" value="Winged helix-like DNA-binding domain superfamily/Winged helix DNA-binding domain"/>
    <property type="match status" value="1"/>
</dbReference>
<dbReference type="InterPro" id="IPR036388">
    <property type="entry name" value="WH-like_DNA-bd_sf"/>
</dbReference>
<proteinExistence type="inferred from homology"/>
<evidence type="ECO:0000313" key="3">
    <source>
        <dbReference type="EMBL" id="TDR45968.1"/>
    </source>
</evidence>
<dbReference type="InterPro" id="IPR009057">
    <property type="entry name" value="Homeodomain-like_sf"/>
</dbReference>
<name>A0A4R6Z2W7_9GAMM</name>
<gene>
    <name evidence="3" type="ORF">DFR29_104405</name>
</gene>
<keyword evidence="4" id="KW-1185">Reference proteome</keyword>
<dbReference type="GO" id="GO:0003677">
    <property type="term" value="F:DNA binding"/>
    <property type="evidence" value="ECO:0007669"/>
    <property type="project" value="InterPro"/>
</dbReference>
<sequence length="106" mass="12216">MSKSANFPKEVRERAVRLVLEQQDSHASQWSAIGSVAAKIGCTHETLRRWVRQAERDEGKRAGPTTSEQERIKALERENRELRQANEILRKASAYFAQAELDRRPK</sequence>
<dbReference type="GO" id="GO:0006313">
    <property type="term" value="P:DNA transposition"/>
    <property type="evidence" value="ECO:0007669"/>
    <property type="project" value="InterPro"/>
</dbReference>
<dbReference type="GO" id="GO:0004803">
    <property type="term" value="F:transposase activity"/>
    <property type="evidence" value="ECO:0007669"/>
    <property type="project" value="InterPro"/>
</dbReference>
<comment type="similarity">
    <text evidence="1">Belongs to the transposase 8 family.</text>
</comment>
<evidence type="ECO:0000256" key="2">
    <source>
        <dbReference type="SAM" id="Coils"/>
    </source>
</evidence>
<feature type="coiled-coil region" evidence="2">
    <location>
        <begin position="65"/>
        <end position="95"/>
    </location>
</feature>
<accession>A0A4R6Z2W7</accession>
<keyword evidence="2" id="KW-0175">Coiled coil</keyword>
<dbReference type="SUPFAM" id="SSF46689">
    <property type="entry name" value="Homeodomain-like"/>
    <property type="match status" value="1"/>
</dbReference>
<dbReference type="Pfam" id="PF01527">
    <property type="entry name" value="HTH_Tnp_1"/>
    <property type="match status" value="1"/>
</dbReference>
<dbReference type="InterPro" id="IPR002514">
    <property type="entry name" value="Transposase_8"/>
</dbReference>
<dbReference type="Proteomes" id="UP000295293">
    <property type="component" value="Unassembled WGS sequence"/>
</dbReference>
<evidence type="ECO:0000313" key="4">
    <source>
        <dbReference type="Proteomes" id="UP000295293"/>
    </source>
</evidence>
<protein>
    <submittedName>
        <fullName evidence="3">Transposase</fullName>
    </submittedName>
</protein>
<comment type="caution">
    <text evidence="3">The sequence shown here is derived from an EMBL/GenBank/DDBJ whole genome shotgun (WGS) entry which is preliminary data.</text>
</comment>
<organism evidence="3 4">
    <name type="scientific">Tahibacter aquaticus</name>
    <dbReference type="NCBI Taxonomy" id="520092"/>
    <lineage>
        <taxon>Bacteria</taxon>
        <taxon>Pseudomonadati</taxon>
        <taxon>Pseudomonadota</taxon>
        <taxon>Gammaproteobacteria</taxon>
        <taxon>Lysobacterales</taxon>
        <taxon>Rhodanobacteraceae</taxon>
        <taxon>Tahibacter</taxon>
    </lineage>
</organism>